<organism evidence="1 2">
    <name type="scientific">Tribonema minus</name>
    <dbReference type="NCBI Taxonomy" id="303371"/>
    <lineage>
        <taxon>Eukaryota</taxon>
        <taxon>Sar</taxon>
        <taxon>Stramenopiles</taxon>
        <taxon>Ochrophyta</taxon>
        <taxon>PX clade</taxon>
        <taxon>Xanthophyceae</taxon>
        <taxon>Tribonematales</taxon>
        <taxon>Tribonemataceae</taxon>
        <taxon>Tribonema</taxon>
    </lineage>
</organism>
<proteinExistence type="predicted"/>
<dbReference type="Proteomes" id="UP000664859">
    <property type="component" value="Unassembled WGS sequence"/>
</dbReference>
<comment type="caution">
    <text evidence="1">The sequence shown here is derived from an EMBL/GenBank/DDBJ whole genome shotgun (WGS) entry which is preliminary data.</text>
</comment>
<accession>A0A835Z306</accession>
<keyword evidence="2" id="KW-1185">Reference proteome</keyword>
<name>A0A835Z306_9STRA</name>
<dbReference type="AlphaFoldDB" id="A0A835Z306"/>
<dbReference type="PANTHER" id="PTHR28457:SF1">
    <property type="entry name" value="CILIA- AND FLAGELLA-ASSOCIATED PROTEIN 119"/>
    <property type="match status" value="1"/>
</dbReference>
<dbReference type="EMBL" id="JAFCMP010000129">
    <property type="protein sequence ID" value="KAG5185503.1"/>
    <property type="molecule type" value="Genomic_DNA"/>
</dbReference>
<sequence>MEPDALEWRVPTTEQLAEVADVESDADRIAALAKALGVVYPGADGRTAIHVEFLFTNMAYAVEAGFSSQQTHEFLSMTENVLQGSILAPLSEGAPCLSQHDSFALFKREVLSRSTDAAGGPGAFEMSAIAQMTDFVARSFYRYYRAYALTFAHVQPVKTAQRLLQVELPLTFPPLSDATQVPFVPPPDDR</sequence>
<evidence type="ECO:0000313" key="1">
    <source>
        <dbReference type="EMBL" id="KAG5185503.1"/>
    </source>
</evidence>
<dbReference type="InterPro" id="IPR032727">
    <property type="entry name" value="CLAMP"/>
</dbReference>
<reference evidence="1" key="1">
    <citation type="submission" date="2021-02" db="EMBL/GenBank/DDBJ databases">
        <title>First Annotated Genome of the Yellow-green Alga Tribonema minus.</title>
        <authorList>
            <person name="Mahan K.M."/>
        </authorList>
    </citation>
    <scope>NUCLEOTIDE SEQUENCE</scope>
    <source>
        <strain evidence="1">UTEX B ZZ1240</strain>
    </source>
</reference>
<dbReference type="Pfam" id="PF14769">
    <property type="entry name" value="CLAMP"/>
    <property type="match status" value="1"/>
</dbReference>
<protein>
    <submittedName>
        <fullName evidence="1">Uncharacterized protein</fullName>
    </submittedName>
</protein>
<evidence type="ECO:0000313" key="2">
    <source>
        <dbReference type="Proteomes" id="UP000664859"/>
    </source>
</evidence>
<gene>
    <name evidence="1" type="ORF">JKP88DRAFT_236728</name>
</gene>
<dbReference type="PANTHER" id="PTHR28457">
    <property type="entry name" value="COILED-COIL DOMAIN-CONTAINING PROTEIN 189"/>
    <property type="match status" value="1"/>
</dbReference>